<dbReference type="NCBIfam" id="TIGR02532">
    <property type="entry name" value="IV_pilin_GFxxxE"/>
    <property type="match status" value="1"/>
</dbReference>
<dbReference type="Proteomes" id="UP000595254">
    <property type="component" value="Chromosome"/>
</dbReference>
<dbReference type="EMBL" id="CP068053">
    <property type="protein sequence ID" value="QQS99671.1"/>
    <property type="molecule type" value="Genomic_DNA"/>
</dbReference>
<dbReference type="RefSeq" id="WP_051387774.1">
    <property type="nucleotide sequence ID" value="NZ_CP068053.1"/>
</dbReference>
<dbReference type="GO" id="GO:0030420">
    <property type="term" value="P:establishment of competence for transformation"/>
    <property type="evidence" value="ECO:0007669"/>
    <property type="project" value="UniProtKB-KW"/>
</dbReference>
<dbReference type="AlphaFoldDB" id="A0A974NKR9"/>
<dbReference type="PROSITE" id="PS00409">
    <property type="entry name" value="PROKAR_NTER_METHYL"/>
    <property type="match status" value="1"/>
</dbReference>
<gene>
    <name evidence="4" type="ORF">I6J18_19090</name>
</gene>
<evidence type="ECO:0000313" key="4">
    <source>
        <dbReference type="EMBL" id="QQS99671.1"/>
    </source>
</evidence>
<evidence type="ECO:0000313" key="5">
    <source>
        <dbReference type="Proteomes" id="UP000595254"/>
    </source>
</evidence>
<evidence type="ECO:0000256" key="2">
    <source>
        <dbReference type="ARBA" id="ARBA00023287"/>
    </source>
</evidence>
<dbReference type="Pfam" id="PF07963">
    <property type="entry name" value="N_methyl"/>
    <property type="match status" value="1"/>
</dbReference>
<name>A0A974NKR9_PERPY</name>
<feature type="transmembrane region" description="Helical" evidence="3">
    <location>
        <begin position="12"/>
        <end position="34"/>
    </location>
</feature>
<keyword evidence="5" id="KW-1185">Reference proteome</keyword>
<evidence type="ECO:0000256" key="1">
    <source>
        <dbReference type="ARBA" id="ARBA00004241"/>
    </source>
</evidence>
<dbReference type="KEGG" id="ppsr:I6J18_19090"/>
<proteinExistence type="predicted"/>
<accession>A0A974NKR9</accession>
<keyword evidence="3" id="KW-1133">Transmembrane helix</keyword>
<protein>
    <submittedName>
        <fullName evidence="4">Prepilin-type N-terminal cleavage/methylation domain-containing protein</fullName>
    </submittedName>
</protein>
<organism evidence="4 5">
    <name type="scientific">Peribacillus psychrosaccharolyticus</name>
    <name type="common">Bacillus psychrosaccharolyticus</name>
    <dbReference type="NCBI Taxonomy" id="1407"/>
    <lineage>
        <taxon>Bacteria</taxon>
        <taxon>Bacillati</taxon>
        <taxon>Bacillota</taxon>
        <taxon>Bacilli</taxon>
        <taxon>Bacillales</taxon>
        <taxon>Bacillaceae</taxon>
        <taxon>Peribacillus</taxon>
    </lineage>
</organism>
<dbReference type="InterPro" id="IPR012902">
    <property type="entry name" value="N_methyl_site"/>
</dbReference>
<reference evidence="4 5" key="1">
    <citation type="submission" date="2021-01" db="EMBL/GenBank/DDBJ databases">
        <title>FDA dAtabase for Regulatory Grade micrObial Sequences (FDA-ARGOS): Supporting development and validation of Infectious Disease Dx tests.</title>
        <authorList>
            <person name="Nelson B."/>
            <person name="Plummer A."/>
            <person name="Tallon L."/>
            <person name="Sadzewicz L."/>
            <person name="Zhao X."/>
            <person name="Boylan J."/>
            <person name="Ott S."/>
            <person name="Bowen H."/>
            <person name="Vavikolanu K."/>
            <person name="Mehta A."/>
            <person name="Aluvathingal J."/>
            <person name="Nadendla S."/>
            <person name="Myers T."/>
            <person name="Yan Y."/>
            <person name="Sichtig H."/>
        </authorList>
    </citation>
    <scope>NUCLEOTIDE SEQUENCE [LARGE SCALE GENOMIC DNA]</scope>
    <source>
        <strain evidence="4 5">FDAARGOS_1161</strain>
    </source>
</reference>
<dbReference type="GO" id="GO:0009986">
    <property type="term" value="C:cell surface"/>
    <property type="evidence" value="ECO:0007669"/>
    <property type="project" value="UniProtKB-SubCell"/>
</dbReference>
<keyword evidence="3" id="KW-0472">Membrane</keyword>
<keyword evidence="2" id="KW-0178">Competence</keyword>
<evidence type="ECO:0000256" key="3">
    <source>
        <dbReference type="SAM" id="Phobius"/>
    </source>
</evidence>
<sequence length="199" mass="21942">MKQILSSNRGFTLIEVLLTVIIGTIVSSMIYLLFTTGLNLYQKIQIEGQLRDEADYIATMILNEMYSNSPESIETTVDGIKLNRAGTKKVDSYLIEDTDEDKAEIDIYFKNGQFTINTNKDSGSETTVLDIPSATLLEELDGKKTAISLAPSSACTNKGTQRECTHGTLNVTMVIENNPRIQGSLIKTEPLVLESSFGF</sequence>
<comment type="subcellular location">
    <subcellularLocation>
        <location evidence="1">Cell surface</location>
    </subcellularLocation>
</comment>
<keyword evidence="3" id="KW-0812">Transmembrane</keyword>